<feature type="signal peptide" evidence="1">
    <location>
        <begin position="1"/>
        <end position="25"/>
    </location>
</feature>
<dbReference type="PANTHER" id="PTHR42972">
    <property type="entry name" value="TOL-PAL SYSTEM PROTEIN TOLB"/>
    <property type="match status" value="1"/>
</dbReference>
<reference evidence="2" key="1">
    <citation type="submission" date="2009-08" db="EMBL/GenBank/DDBJ databases">
        <authorList>
            <consortium name="US DOE Joint Genome Institute"/>
            <person name="Lucas S."/>
            <person name="Copeland A."/>
            <person name="Lapidus A."/>
            <person name="Glavina del Rio T."/>
            <person name="Dalin E."/>
            <person name="Tice H."/>
            <person name="Bruce D."/>
            <person name="Barry K."/>
            <person name="Pitluck S."/>
            <person name="Lowry S."/>
            <person name="Larimer F."/>
            <person name="Land M."/>
            <person name="Hauser L."/>
            <person name="Kyrpides N."/>
            <person name="Ivanova N."/>
            <person name="McMahon K.D."/>
            <person name="Hugenholtz P."/>
        </authorList>
    </citation>
    <scope>NUCLEOTIDE SEQUENCE</scope>
    <source>
        <strain evidence="2">UW-1</strain>
    </source>
</reference>
<name>C7RVB7_ACCRE</name>
<dbReference type="InterPro" id="IPR029058">
    <property type="entry name" value="AB_hydrolase_fold"/>
</dbReference>
<evidence type="ECO:0000313" key="2">
    <source>
        <dbReference type="EMBL" id="ACV35195.1"/>
    </source>
</evidence>
<dbReference type="HOGENOM" id="CLU_042524_0_0_4"/>
<dbReference type="KEGG" id="app:CAP2UW1_1898"/>
<dbReference type="PANTHER" id="PTHR42972:SF8">
    <property type="entry name" value="POLYHYDROXYBUTYRATE DEPOLYMERASE"/>
    <property type="match status" value="1"/>
</dbReference>
<dbReference type="OrthoDB" id="505233at2"/>
<dbReference type="AlphaFoldDB" id="C7RVB7"/>
<protein>
    <submittedName>
        <fullName evidence="2">Poly (3-hydroxybutyrate) depolymerase</fullName>
    </submittedName>
</protein>
<reference evidence="2" key="2">
    <citation type="submission" date="2009-09" db="EMBL/GenBank/DDBJ databases">
        <title>Complete sequence of chromosome of Candidatus Accumulibacter phosphatis clade IIA str. UW-1.</title>
        <authorList>
            <consortium name="US DOE Joint Genome Institute"/>
            <person name="Martin H.G."/>
            <person name="Ivanova N."/>
            <person name="Kunin V."/>
            <person name="Warnecke F."/>
            <person name="Barry K."/>
            <person name="He S."/>
            <person name="Salamov A."/>
            <person name="Szeto E."/>
            <person name="Dalin E."/>
            <person name="Pangilinan J.L."/>
            <person name="Lapidus A."/>
            <person name="Lowry S."/>
            <person name="Kyrpides N.C."/>
            <person name="McMahon K.D."/>
            <person name="Hugenholtz P."/>
        </authorList>
    </citation>
    <scope>NUCLEOTIDE SEQUENCE [LARGE SCALE GENOMIC DNA]</scope>
    <source>
        <strain evidence="2">UW-1</strain>
    </source>
</reference>
<dbReference type="SUPFAM" id="SSF53474">
    <property type="entry name" value="alpha/beta-Hydrolases"/>
    <property type="match status" value="1"/>
</dbReference>
<sequence length="354" mass="38224" precursor="true">MTASPLRSLWRPLLVVALSLETALAAPSLPALGARLEDLTVSGISSGAYMAVQFQVAHSSLVRGAGVIAGGPYYCAEGSTWRALTSCMSPSAWAPLASTSELRTRAEEVARAGRIDPLDGLRDDRVWLFSGGKDDKVTTPVMDGLATFYAQWLSPAAIRFVKLPEAGHAMISVADPQANACGSAQPPFINRCGDLDAAGEMLAHLLGPLQPPNAAGQLLTFDQRPFVDGKAIDAGLADEAYVHVPQDCRHAACRIHVVFHGCRQSAANVGRRFVDGAGYNRWANSNRIVVLYPQTVPRHGLAFGSWRWLNNPFACWDWWGYSGSDYHTRAGLQIKAVRAMLDRLVMPRQDASAQ</sequence>
<proteinExistence type="predicted"/>
<organism evidence="2">
    <name type="scientific">Accumulibacter regalis</name>
    <dbReference type="NCBI Taxonomy" id="522306"/>
    <lineage>
        <taxon>Bacteria</taxon>
        <taxon>Pseudomonadati</taxon>
        <taxon>Pseudomonadota</taxon>
        <taxon>Betaproteobacteria</taxon>
        <taxon>Candidatus Accumulibacter</taxon>
    </lineage>
</organism>
<accession>C7RVB7</accession>
<dbReference type="STRING" id="522306.CAP2UW1_1898"/>
<keyword evidence="1" id="KW-0732">Signal</keyword>
<gene>
    <name evidence="2" type="ordered locus">CAP2UW1_1898</name>
</gene>
<dbReference type="eggNOG" id="COG1506">
    <property type="taxonomic scope" value="Bacteria"/>
</dbReference>
<dbReference type="Gene3D" id="3.40.50.1820">
    <property type="entry name" value="alpha/beta hydrolase"/>
    <property type="match status" value="2"/>
</dbReference>
<evidence type="ECO:0000256" key="1">
    <source>
        <dbReference type="SAM" id="SignalP"/>
    </source>
</evidence>
<feature type="chain" id="PRO_5002984222" evidence="1">
    <location>
        <begin position="26"/>
        <end position="354"/>
    </location>
</feature>
<dbReference type="EMBL" id="CP001715">
    <property type="protein sequence ID" value="ACV35195.1"/>
    <property type="molecule type" value="Genomic_DNA"/>
</dbReference>